<dbReference type="InParanoid" id="D8SGB6"/>
<keyword evidence="4" id="KW-0539">Nucleus</keyword>
<accession>D8SGB6</accession>
<keyword evidence="2" id="KW-0238">DNA-binding</keyword>
<keyword evidence="8" id="KW-1185">Reference proteome</keyword>
<dbReference type="EMBL" id="GL377618">
    <property type="protein sequence ID" value="EFJ16661.1"/>
    <property type="molecule type" value="Genomic_DNA"/>
</dbReference>
<feature type="compositionally biased region" description="Low complexity" evidence="5">
    <location>
        <begin position="438"/>
        <end position="448"/>
    </location>
</feature>
<dbReference type="KEGG" id="smo:SELMODRAFT_451623"/>
<proteinExistence type="predicted"/>
<evidence type="ECO:0000256" key="4">
    <source>
        <dbReference type="ARBA" id="ARBA00023242"/>
    </source>
</evidence>
<evidence type="ECO:0000256" key="5">
    <source>
        <dbReference type="SAM" id="MobiDB-lite"/>
    </source>
</evidence>
<name>D8SGB6_SELML</name>
<keyword evidence="1" id="KW-0805">Transcription regulation</keyword>
<evidence type="ECO:0000259" key="6">
    <source>
        <dbReference type="PROSITE" id="PS50863"/>
    </source>
</evidence>
<dbReference type="InterPro" id="IPR044800">
    <property type="entry name" value="LEC2-like"/>
</dbReference>
<dbReference type="PANTHER" id="PTHR31140">
    <property type="entry name" value="B3 DOMAIN-CONTAINING TRANSCRIPTION FACTOR ABI3"/>
    <property type="match status" value="1"/>
</dbReference>
<keyword evidence="3" id="KW-0804">Transcription</keyword>
<dbReference type="SUPFAM" id="SSF101936">
    <property type="entry name" value="DNA-binding pseudobarrel domain"/>
    <property type="match status" value="1"/>
</dbReference>
<gene>
    <name evidence="7" type="primary">ABI3C-2</name>
    <name evidence="7" type="ORF">SELMODRAFT_451623</name>
</gene>
<dbReference type="PANTHER" id="PTHR31140:SF81">
    <property type="entry name" value="B3 DOMAIN-CONTAINING TRANSCRIPTION FACTOR ABI3"/>
    <property type="match status" value="1"/>
</dbReference>
<dbReference type="GO" id="GO:0003700">
    <property type="term" value="F:DNA-binding transcription factor activity"/>
    <property type="evidence" value="ECO:0007669"/>
    <property type="project" value="InterPro"/>
</dbReference>
<dbReference type="GO" id="GO:0003677">
    <property type="term" value="F:DNA binding"/>
    <property type="evidence" value="ECO:0007669"/>
    <property type="project" value="UniProtKB-KW"/>
</dbReference>
<dbReference type="Pfam" id="PF02362">
    <property type="entry name" value="B3"/>
    <property type="match status" value="1"/>
</dbReference>
<evidence type="ECO:0000256" key="2">
    <source>
        <dbReference type="ARBA" id="ARBA00023125"/>
    </source>
</evidence>
<dbReference type="AlphaFoldDB" id="D8SGB6"/>
<sequence>MAVSCAVYNLPSDFPLLDVKIESVSISGREVLDCCDDFSFQDFSPIAQHSGAAASEASVAFDHPQKDPASIIPLEAPAPGFQLVDNYGGAAAATLSVDGPQDCKPLVDLWEVPDAKKESMASIPAGSSARLVEWIGEVPAAATMMDWQQHQAQQHHSIVIGDEESATASIEDQYWFSCPQLECQVLQSQQQQQQQQGDAIGSSANLYAFRRHCPAAILDNLMVASPQVIDGPAAANILDPVANIKVEQQPIEEHFHTPGGFLPGSDRQIKVELPFRSTARKCRMARKRRSLPYQVPFPCCTSRKSVEELIVEKNLEFLLQKQLKPSDVGNLGRIVLPKKEAESCLPYLTVREGMTIVMEDLTTAYKWHMRYRWKFLQSRARHRFWPNNKSRMYLLENTGEFIRSHCLKEGDLLRLYKYKNSAAGKYVILGKKAASPEDSSTSSDTNNHNNKRAAVKSSTRKRSKGCGGGKSNKVASRGGGLAEIAAENCTPSSSSRAGSSSSSFGSSEREGHGLANFDSFEASDIQEILTSLS</sequence>
<dbReference type="Gramene" id="EFJ16661">
    <property type="protein sequence ID" value="EFJ16661"/>
    <property type="gene ID" value="SELMODRAFT_451623"/>
</dbReference>
<dbReference type="HOGENOM" id="CLU_514280_0_0_1"/>
<dbReference type="InterPro" id="IPR003340">
    <property type="entry name" value="B3_DNA-bd"/>
</dbReference>
<feature type="compositionally biased region" description="Basic residues" evidence="5">
    <location>
        <begin position="449"/>
        <end position="464"/>
    </location>
</feature>
<protein>
    <submittedName>
        <fullName evidence="7">Uncharacterized protein ABI3C-2</fullName>
    </submittedName>
</protein>
<evidence type="ECO:0000313" key="8">
    <source>
        <dbReference type="Proteomes" id="UP000001514"/>
    </source>
</evidence>
<feature type="compositionally biased region" description="Low complexity" evidence="5">
    <location>
        <begin position="492"/>
        <end position="506"/>
    </location>
</feature>
<dbReference type="CDD" id="cd10017">
    <property type="entry name" value="B3_DNA"/>
    <property type="match status" value="1"/>
</dbReference>
<evidence type="ECO:0000256" key="1">
    <source>
        <dbReference type="ARBA" id="ARBA00023015"/>
    </source>
</evidence>
<dbReference type="InterPro" id="IPR015300">
    <property type="entry name" value="DNA-bd_pseudobarrel_sf"/>
</dbReference>
<dbReference type="SMART" id="SM01019">
    <property type="entry name" value="B3"/>
    <property type="match status" value="1"/>
</dbReference>
<evidence type="ECO:0000313" key="7">
    <source>
        <dbReference type="EMBL" id="EFJ16661.1"/>
    </source>
</evidence>
<dbReference type="Gene3D" id="2.40.330.10">
    <property type="entry name" value="DNA-binding pseudobarrel domain"/>
    <property type="match status" value="1"/>
</dbReference>
<evidence type="ECO:0000256" key="3">
    <source>
        <dbReference type="ARBA" id="ARBA00023163"/>
    </source>
</evidence>
<dbReference type="eggNOG" id="ENOG502QWRF">
    <property type="taxonomic scope" value="Eukaryota"/>
</dbReference>
<dbReference type="PROSITE" id="PS50863">
    <property type="entry name" value="B3"/>
    <property type="match status" value="1"/>
</dbReference>
<dbReference type="Proteomes" id="UP000001514">
    <property type="component" value="Unassembled WGS sequence"/>
</dbReference>
<feature type="region of interest" description="Disordered" evidence="5">
    <location>
        <begin position="435"/>
        <end position="518"/>
    </location>
</feature>
<organism evidence="8">
    <name type="scientific">Selaginella moellendorffii</name>
    <name type="common">Spikemoss</name>
    <dbReference type="NCBI Taxonomy" id="88036"/>
    <lineage>
        <taxon>Eukaryota</taxon>
        <taxon>Viridiplantae</taxon>
        <taxon>Streptophyta</taxon>
        <taxon>Embryophyta</taxon>
        <taxon>Tracheophyta</taxon>
        <taxon>Lycopodiopsida</taxon>
        <taxon>Selaginellales</taxon>
        <taxon>Selaginellaceae</taxon>
        <taxon>Selaginella</taxon>
    </lineage>
</organism>
<feature type="domain" description="TF-B3" evidence="6">
    <location>
        <begin position="319"/>
        <end position="432"/>
    </location>
</feature>
<reference evidence="7 8" key="1">
    <citation type="journal article" date="2011" name="Science">
        <title>The Selaginella genome identifies genetic changes associated with the evolution of vascular plants.</title>
        <authorList>
            <person name="Banks J.A."/>
            <person name="Nishiyama T."/>
            <person name="Hasebe M."/>
            <person name="Bowman J.L."/>
            <person name="Gribskov M."/>
            <person name="dePamphilis C."/>
            <person name="Albert V.A."/>
            <person name="Aono N."/>
            <person name="Aoyama T."/>
            <person name="Ambrose B.A."/>
            <person name="Ashton N.W."/>
            <person name="Axtell M.J."/>
            <person name="Barker E."/>
            <person name="Barker M.S."/>
            <person name="Bennetzen J.L."/>
            <person name="Bonawitz N.D."/>
            <person name="Chapple C."/>
            <person name="Cheng C."/>
            <person name="Correa L.G."/>
            <person name="Dacre M."/>
            <person name="DeBarry J."/>
            <person name="Dreyer I."/>
            <person name="Elias M."/>
            <person name="Engstrom E.M."/>
            <person name="Estelle M."/>
            <person name="Feng L."/>
            <person name="Finet C."/>
            <person name="Floyd S.K."/>
            <person name="Frommer W.B."/>
            <person name="Fujita T."/>
            <person name="Gramzow L."/>
            <person name="Gutensohn M."/>
            <person name="Harholt J."/>
            <person name="Hattori M."/>
            <person name="Heyl A."/>
            <person name="Hirai T."/>
            <person name="Hiwatashi Y."/>
            <person name="Ishikawa M."/>
            <person name="Iwata M."/>
            <person name="Karol K.G."/>
            <person name="Koehler B."/>
            <person name="Kolukisaoglu U."/>
            <person name="Kubo M."/>
            <person name="Kurata T."/>
            <person name="Lalonde S."/>
            <person name="Li K."/>
            <person name="Li Y."/>
            <person name="Litt A."/>
            <person name="Lyons E."/>
            <person name="Manning G."/>
            <person name="Maruyama T."/>
            <person name="Michael T.P."/>
            <person name="Mikami K."/>
            <person name="Miyazaki S."/>
            <person name="Morinaga S."/>
            <person name="Murata T."/>
            <person name="Mueller-Roeber B."/>
            <person name="Nelson D.R."/>
            <person name="Obara M."/>
            <person name="Oguri Y."/>
            <person name="Olmstead R.G."/>
            <person name="Onodera N."/>
            <person name="Petersen B.L."/>
            <person name="Pils B."/>
            <person name="Prigge M."/>
            <person name="Rensing S.A."/>
            <person name="Riano-Pachon D.M."/>
            <person name="Roberts A.W."/>
            <person name="Sato Y."/>
            <person name="Scheller H.V."/>
            <person name="Schulz B."/>
            <person name="Schulz C."/>
            <person name="Shakirov E.V."/>
            <person name="Shibagaki N."/>
            <person name="Shinohara N."/>
            <person name="Shippen D.E."/>
            <person name="Soerensen I."/>
            <person name="Sotooka R."/>
            <person name="Sugimoto N."/>
            <person name="Sugita M."/>
            <person name="Sumikawa N."/>
            <person name="Tanurdzic M."/>
            <person name="Theissen G."/>
            <person name="Ulvskov P."/>
            <person name="Wakazuki S."/>
            <person name="Weng J.K."/>
            <person name="Willats W.W."/>
            <person name="Wipf D."/>
            <person name="Wolf P.G."/>
            <person name="Yang L."/>
            <person name="Zimmer A.D."/>
            <person name="Zhu Q."/>
            <person name="Mitros T."/>
            <person name="Hellsten U."/>
            <person name="Loque D."/>
            <person name="Otillar R."/>
            <person name="Salamov A."/>
            <person name="Schmutz J."/>
            <person name="Shapiro H."/>
            <person name="Lindquist E."/>
            <person name="Lucas S."/>
            <person name="Rokhsar D."/>
            <person name="Grigoriev I.V."/>
        </authorList>
    </citation>
    <scope>NUCLEOTIDE SEQUENCE [LARGE SCALE GENOMIC DNA]</scope>
</reference>